<proteinExistence type="predicted"/>
<reference evidence="2" key="1">
    <citation type="journal article" date="2020" name="Stud. Mycol.">
        <title>101 Dothideomycetes genomes: a test case for predicting lifestyles and emergence of pathogens.</title>
        <authorList>
            <person name="Haridas S."/>
            <person name="Albert R."/>
            <person name="Binder M."/>
            <person name="Bloem J."/>
            <person name="Labutti K."/>
            <person name="Salamov A."/>
            <person name="Andreopoulos B."/>
            <person name="Baker S."/>
            <person name="Barry K."/>
            <person name="Bills G."/>
            <person name="Bluhm B."/>
            <person name="Cannon C."/>
            <person name="Castanera R."/>
            <person name="Culley D."/>
            <person name="Daum C."/>
            <person name="Ezra D."/>
            <person name="Gonzalez J."/>
            <person name="Henrissat B."/>
            <person name="Kuo A."/>
            <person name="Liang C."/>
            <person name="Lipzen A."/>
            <person name="Lutzoni F."/>
            <person name="Magnuson J."/>
            <person name="Mondo S."/>
            <person name="Nolan M."/>
            <person name="Ohm R."/>
            <person name="Pangilinan J."/>
            <person name="Park H.-J."/>
            <person name="Ramirez L."/>
            <person name="Alfaro M."/>
            <person name="Sun H."/>
            <person name="Tritt A."/>
            <person name="Yoshinaga Y."/>
            <person name="Zwiers L.-H."/>
            <person name="Turgeon B."/>
            <person name="Goodwin S."/>
            <person name="Spatafora J."/>
            <person name="Crous P."/>
            <person name="Grigoriev I."/>
        </authorList>
    </citation>
    <scope>NUCLEOTIDE SEQUENCE</scope>
    <source>
        <strain evidence="2">CBS 269.34</strain>
    </source>
</reference>
<dbReference type="Gene3D" id="1.20.1280.50">
    <property type="match status" value="1"/>
</dbReference>
<dbReference type="SUPFAM" id="SSF52047">
    <property type="entry name" value="RNI-like"/>
    <property type="match status" value="1"/>
</dbReference>
<protein>
    <recommendedName>
        <fullName evidence="1">F-box domain-containing protein</fullName>
    </recommendedName>
</protein>
<name>A0A6A6QTK8_9PEZI</name>
<dbReference type="PROSITE" id="PS50181">
    <property type="entry name" value="FBOX"/>
    <property type="match status" value="1"/>
</dbReference>
<gene>
    <name evidence="2" type="ORF">BU16DRAFT_610364</name>
</gene>
<dbReference type="Proteomes" id="UP000799750">
    <property type="component" value="Unassembled WGS sequence"/>
</dbReference>
<dbReference type="InterPro" id="IPR001810">
    <property type="entry name" value="F-box_dom"/>
</dbReference>
<dbReference type="Pfam" id="PF12937">
    <property type="entry name" value="F-box-like"/>
    <property type="match status" value="1"/>
</dbReference>
<evidence type="ECO:0000313" key="2">
    <source>
        <dbReference type="EMBL" id="KAF2495444.1"/>
    </source>
</evidence>
<dbReference type="AlphaFoldDB" id="A0A6A6QTK8"/>
<dbReference type="CDD" id="cd09917">
    <property type="entry name" value="F-box_SF"/>
    <property type="match status" value="1"/>
</dbReference>
<organism evidence="2 3">
    <name type="scientific">Lophium mytilinum</name>
    <dbReference type="NCBI Taxonomy" id="390894"/>
    <lineage>
        <taxon>Eukaryota</taxon>
        <taxon>Fungi</taxon>
        <taxon>Dikarya</taxon>
        <taxon>Ascomycota</taxon>
        <taxon>Pezizomycotina</taxon>
        <taxon>Dothideomycetes</taxon>
        <taxon>Pleosporomycetidae</taxon>
        <taxon>Mytilinidiales</taxon>
        <taxon>Mytilinidiaceae</taxon>
        <taxon>Lophium</taxon>
    </lineage>
</organism>
<dbReference type="InterPro" id="IPR032675">
    <property type="entry name" value="LRR_dom_sf"/>
</dbReference>
<dbReference type="Gene3D" id="3.80.10.10">
    <property type="entry name" value="Ribonuclease Inhibitor"/>
    <property type="match status" value="1"/>
</dbReference>
<dbReference type="InterPro" id="IPR036047">
    <property type="entry name" value="F-box-like_dom_sf"/>
</dbReference>
<accession>A0A6A6QTK8</accession>
<dbReference type="SMART" id="SM00256">
    <property type="entry name" value="FBOX"/>
    <property type="match status" value="1"/>
</dbReference>
<dbReference type="EMBL" id="MU004189">
    <property type="protein sequence ID" value="KAF2495444.1"/>
    <property type="molecule type" value="Genomic_DNA"/>
</dbReference>
<sequence>MASHEDRSPRGVVLFDEATSSNQILLNLEHVLPEELLILIMSSLDKKTLLSAARVSKRFGRIAQEPLFHTVDLHFGLQYIIPKARQLMRTLAYREDLRDKVKHLSFRIGNVWMNYQRGNHLLPRDAVSMIVDIVENLGWPVDDYGIEHILKGSKRALGPLLALLPSLESLSIRSERIDQSTVYDILFGSLQAAPDQIPAFSNLQALLIHQNYGLTSIIPSSNNEANLILSIPNLTRLDLSCIGFMELANIANTVPTKISNIKHLSIQTEKLVNLEGIRLLGKLLAHIGPLETFTFNDCMDTQSDCASSVWYSKLTEQLDASHESLERLTIKIHNRMDGWIPFKVYPITSLDHFTRLRNLDINAVALVGNPIRKRVMVLNWHSDSGVAMKTAGYGLLEKLPSSLETLVVRGTDYQLNTLWRGMKDEGIIQRRDDEPTGVEGCVYVVDGPHPKLANLRSIALYGPGTSIISKF</sequence>
<evidence type="ECO:0000259" key="1">
    <source>
        <dbReference type="PROSITE" id="PS50181"/>
    </source>
</evidence>
<feature type="domain" description="F-box" evidence="1">
    <location>
        <begin position="32"/>
        <end position="71"/>
    </location>
</feature>
<dbReference type="SUPFAM" id="SSF81383">
    <property type="entry name" value="F-box domain"/>
    <property type="match status" value="1"/>
</dbReference>
<evidence type="ECO:0000313" key="3">
    <source>
        <dbReference type="Proteomes" id="UP000799750"/>
    </source>
</evidence>
<keyword evidence="3" id="KW-1185">Reference proteome</keyword>